<dbReference type="GO" id="GO:0005524">
    <property type="term" value="F:ATP binding"/>
    <property type="evidence" value="ECO:0007669"/>
    <property type="project" value="UniProtKB-UniRule"/>
</dbReference>
<keyword evidence="4 10" id="KW-0436">Ligase</keyword>
<dbReference type="GO" id="GO:0004357">
    <property type="term" value="F:glutamate-cysteine ligase activity"/>
    <property type="evidence" value="ECO:0007669"/>
    <property type="project" value="UniProtKB-UniRule"/>
</dbReference>
<evidence type="ECO:0000256" key="3">
    <source>
        <dbReference type="ARBA" id="ARBA00011153"/>
    </source>
</evidence>
<dbReference type="InterPro" id="IPR011556">
    <property type="entry name" value="Glut_cys_lig_pln_type"/>
</dbReference>
<dbReference type="NCBIfam" id="TIGR01436">
    <property type="entry name" value="glu_cys_lig_pln"/>
    <property type="match status" value="1"/>
</dbReference>
<comment type="pathway">
    <text evidence="1">Sulfur metabolism; glutathione biosynthesis; glutathione from L-cysteine and L-glutamate: step 1/2.</text>
</comment>
<keyword evidence="9" id="KW-1015">Disulfide bond</keyword>
<comment type="similarity">
    <text evidence="10">Belongs to the glutamate--cysteine ligase type 2 family. EgtA subfamily.</text>
</comment>
<dbReference type="Gene3D" id="3.30.590.20">
    <property type="match status" value="1"/>
</dbReference>
<dbReference type="InterPro" id="IPR006336">
    <property type="entry name" value="GCS2"/>
</dbReference>
<sequence>MARDVIDEQVISSRDELVSWFEAGNKPNGPFRIGTEHEKIPFYRIDDRPVPYGGRRDCPTCGIAALLESLRLAQGWEPIEDEGALIGLFDPHGGGAISLEPGGQFELSGAPFDTAHETAAELDAHFAALAPAAESCGIGFLDLGMSPLWTRAETPVMPKQRYQIMARYMPKVGSLGLDMMFRTSTVQTNIDFASEADMVAKLRLGLSLQPLITALFANSPFTDGKPNGLLSMRSQIWTDTDAARTGMMPFAFQPGMGFEAYVDYALDVPLYFVKRGDVYHDVAGASFRDLLAGKLTALPGERATISDWANHLSTIFPEVRLKRYIEMRGADVGPKSHIVALTAFCAGLFYDAQASEAAWDLVKGWSDEDRRVLRERVPREGLAAKAAGLSLLDLARKVLPLVRAGLDRRARLDAKGHSEAIYLTPLEEIAASGETLAGRRLALYHRDAAAGGWGGDIKRAFVDCVY</sequence>
<organism evidence="11 12">
    <name type="scientific">Rhodoblastus acidophilus</name>
    <name type="common">Rhodopseudomonas acidophila</name>
    <dbReference type="NCBI Taxonomy" id="1074"/>
    <lineage>
        <taxon>Bacteria</taxon>
        <taxon>Pseudomonadati</taxon>
        <taxon>Pseudomonadota</taxon>
        <taxon>Alphaproteobacteria</taxon>
        <taxon>Hyphomicrobiales</taxon>
        <taxon>Rhodoblastaceae</taxon>
        <taxon>Rhodoblastus</taxon>
    </lineage>
</organism>
<evidence type="ECO:0000256" key="4">
    <source>
        <dbReference type="ARBA" id="ARBA00022598"/>
    </source>
</evidence>
<dbReference type="SUPFAM" id="SSF55931">
    <property type="entry name" value="Glutamine synthetase/guanido kinase"/>
    <property type="match status" value="1"/>
</dbReference>
<keyword evidence="7 10" id="KW-0067">ATP-binding</keyword>
<dbReference type="EMBL" id="FYDG01000009">
    <property type="protein sequence ID" value="SNB77971.1"/>
    <property type="molecule type" value="Genomic_DNA"/>
</dbReference>
<dbReference type="AlphaFoldDB" id="A0A212RYQ6"/>
<evidence type="ECO:0000256" key="2">
    <source>
        <dbReference type="ARBA" id="ARBA00010253"/>
    </source>
</evidence>
<dbReference type="OrthoDB" id="9780152at2"/>
<dbReference type="Proteomes" id="UP000198418">
    <property type="component" value="Unassembled WGS sequence"/>
</dbReference>
<comment type="catalytic activity">
    <reaction evidence="10">
        <text>L-cysteine + L-glutamate + ATP = gamma-L-glutamyl-L-cysteine + ADP + phosphate + H(+)</text>
        <dbReference type="Rhea" id="RHEA:13285"/>
        <dbReference type="ChEBI" id="CHEBI:15378"/>
        <dbReference type="ChEBI" id="CHEBI:29985"/>
        <dbReference type="ChEBI" id="CHEBI:30616"/>
        <dbReference type="ChEBI" id="CHEBI:35235"/>
        <dbReference type="ChEBI" id="CHEBI:43474"/>
        <dbReference type="ChEBI" id="CHEBI:58173"/>
        <dbReference type="ChEBI" id="CHEBI:456216"/>
        <dbReference type="EC" id="6.3.2.2"/>
    </reaction>
</comment>
<comment type="function">
    <text evidence="10">Catalyzes the synthesis of gamma-glutamylcysteine (gamma-GC).</text>
</comment>
<evidence type="ECO:0000256" key="1">
    <source>
        <dbReference type="ARBA" id="ARBA00005006"/>
    </source>
</evidence>
<dbReference type="PANTHER" id="PTHR34378:SF1">
    <property type="entry name" value="GLUTAMATE--CYSTEINE LIGASE, CHLOROPLASTIC"/>
    <property type="match status" value="1"/>
</dbReference>
<evidence type="ECO:0000256" key="8">
    <source>
        <dbReference type="ARBA" id="ARBA00022946"/>
    </source>
</evidence>
<evidence type="ECO:0000256" key="10">
    <source>
        <dbReference type="PIRNR" id="PIRNR017901"/>
    </source>
</evidence>
<dbReference type="EC" id="6.3.2.2" evidence="10"/>
<evidence type="ECO:0000256" key="9">
    <source>
        <dbReference type="ARBA" id="ARBA00023157"/>
    </source>
</evidence>
<dbReference type="PANTHER" id="PTHR34378">
    <property type="entry name" value="GLUTAMATE--CYSTEINE LIGASE, CHLOROPLASTIC"/>
    <property type="match status" value="1"/>
</dbReference>
<dbReference type="RefSeq" id="WP_088521571.1">
    <property type="nucleotide sequence ID" value="NZ_FYDG01000009.1"/>
</dbReference>
<evidence type="ECO:0000313" key="12">
    <source>
        <dbReference type="Proteomes" id="UP000198418"/>
    </source>
</evidence>
<name>A0A212RYQ6_RHOAC</name>
<keyword evidence="5" id="KW-0317">Glutathione biosynthesis</keyword>
<reference evidence="12" key="1">
    <citation type="submission" date="2017-06" db="EMBL/GenBank/DDBJ databases">
        <authorList>
            <person name="Varghese N."/>
            <person name="Submissions S."/>
        </authorList>
    </citation>
    <scope>NUCLEOTIDE SEQUENCE [LARGE SCALE GENOMIC DNA]</scope>
    <source>
        <strain evidence="12">DSM 137</strain>
    </source>
</reference>
<comment type="subunit">
    <text evidence="3">Homodimer or monomer when oxidized or reduced, respectively.</text>
</comment>
<accession>A0A212RYQ6</accession>
<evidence type="ECO:0000256" key="5">
    <source>
        <dbReference type="ARBA" id="ARBA00022684"/>
    </source>
</evidence>
<keyword evidence="6 10" id="KW-0547">Nucleotide-binding</keyword>
<keyword evidence="8" id="KW-0809">Transit peptide</keyword>
<dbReference type="GO" id="GO:0006750">
    <property type="term" value="P:glutathione biosynthetic process"/>
    <property type="evidence" value="ECO:0007669"/>
    <property type="project" value="UniProtKB-UniRule"/>
</dbReference>
<dbReference type="Pfam" id="PF04107">
    <property type="entry name" value="GCS2"/>
    <property type="match status" value="1"/>
</dbReference>
<evidence type="ECO:0000256" key="6">
    <source>
        <dbReference type="ARBA" id="ARBA00022741"/>
    </source>
</evidence>
<comment type="similarity">
    <text evidence="2">Belongs to the carboxylate-amine ligase family. Glutamate--cysteine ligase type 2 subfamily.</text>
</comment>
<gene>
    <name evidence="11" type="ORF">SAMN06265338_10927</name>
</gene>
<protein>
    <recommendedName>
        <fullName evidence="10">Glutamate--cysteine ligase</fullName>
        <ecNumber evidence="10">6.3.2.2</ecNumber>
    </recommendedName>
</protein>
<dbReference type="InterPro" id="IPR035434">
    <property type="entry name" value="GCL_bact_plant"/>
</dbReference>
<proteinExistence type="inferred from homology"/>
<dbReference type="InterPro" id="IPR014746">
    <property type="entry name" value="Gln_synth/guanido_kin_cat_dom"/>
</dbReference>
<evidence type="ECO:0000256" key="7">
    <source>
        <dbReference type="ARBA" id="ARBA00022840"/>
    </source>
</evidence>
<evidence type="ECO:0000313" key="11">
    <source>
        <dbReference type="EMBL" id="SNB77971.1"/>
    </source>
</evidence>
<keyword evidence="12" id="KW-1185">Reference proteome</keyword>
<dbReference type="PIRSF" id="PIRSF017901">
    <property type="entry name" value="GCL"/>
    <property type="match status" value="1"/>
</dbReference>